<evidence type="ECO:0000313" key="2">
    <source>
        <dbReference type="Proteomes" id="UP001175227"/>
    </source>
</evidence>
<accession>A0AA39PUF3</accession>
<sequence length="284" mass="31800">MVKVSVQKAFYAEINDPRHRDVLIQWEPFRSSCVHKDLVVLSTGRMPGPSGVMEVLVRRPDLRREQSPKWILSQRVRTDDLLYLIESPGVYVEQCVGCECHAANAKSNPGECKRKLRALGRVKKMPSSIMKKRRQGNAVELLAQCLPGDIIQTAEGVWSQDVGTSVGFPLEDNVRVEGDYRSTSVQVSGRSVGDGEGSRACLEDFEGSAGSVEYGVDSGAEFEKARLPDRYTDRTFDPKCKIAKRPDTHYAVVTLENTKSRRFYTTSALQKSVSGWVTQARYHR</sequence>
<dbReference type="AlphaFoldDB" id="A0AA39PUF3"/>
<organism evidence="1 2">
    <name type="scientific">Armillaria novae-zelandiae</name>
    <dbReference type="NCBI Taxonomy" id="153914"/>
    <lineage>
        <taxon>Eukaryota</taxon>
        <taxon>Fungi</taxon>
        <taxon>Dikarya</taxon>
        <taxon>Basidiomycota</taxon>
        <taxon>Agaricomycotina</taxon>
        <taxon>Agaricomycetes</taxon>
        <taxon>Agaricomycetidae</taxon>
        <taxon>Agaricales</taxon>
        <taxon>Marasmiineae</taxon>
        <taxon>Physalacriaceae</taxon>
        <taxon>Armillaria</taxon>
    </lineage>
</organism>
<keyword evidence="2" id="KW-1185">Reference proteome</keyword>
<protein>
    <submittedName>
        <fullName evidence="1">Uncharacterized protein</fullName>
    </submittedName>
</protein>
<proteinExistence type="predicted"/>
<comment type="caution">
    <text evidence="1">The sequence shown here is derived from an EMBL/GenBank/DDBJ whole genome shotgun (WGS) entry which is preliminary data.</text>
</comment>
<dbReference type="Proteomes" id="UP001175227">
    <property type="component" value="Unassembled WGS sequence"/>
</dbReference>
<name>A0AA39PUF3_9AGAR</name>
<gene>
    <name evidence="1" type="ORF">IW261DRAFT_1412905</name>
</gene>
<dbReference type="EMBL" id="JAUEPR010000001">
    <property type="protein sequence ID" value="KAK0490344.1"/>
    <property type="molecule type" value="Genomic_DNA"/>
</dbReference>
<evidence type="ECO:0000313" key="1">
    <source>
        <dbReference type="EMBL" id="KAK0490344.1"/>
    </source>
</evidence>
<reference evidence="1" key="1">
    <citation type="submission" date="2023-06" db="EMBL/GenBank/DDBJ databases">
        <authorList>
            <consortium name="Lawrence Berkeley National Laboratory"/>
            <person name="Ahrendt S."/>
            <person name="Sahu N."/>
            <person name="Indic B."/>
            <person name="Wong-Bajracharya J."/>
            <person name="Merenyi Z."/>
            <person name="Ke H.-M."/>
            <person name="Monk M."/>
            <person name="Kocsube S."/>
            <person name="Drula E."/>
            <person name="Lipzen A."/>
            <person name="Balint B."/>
            <person name="Henrissat B."/>
            <person name="Andreopoulos B."/>
            <person name="Martin F.M."/>
            <person name="Harder C.B."/>
            <person name="Rigling D."/>
            <person name="Ford K.L."/>
            <person name="Foster G.D."/>
            <person name="Pangilinan J."/>
            <person name="Papanicolaou A."/>
            <person name="Barry K."/>
            <person name="LaButti K."/>
            <person name="Viragh M."/>
            <person name="Koriabine M."/>
            <person name="Yan M."/>
            <person name="Riley R."/>
            <person name="Champramary S."/>
            <person name="Plett K.L."/>
            <person name="Tsai I.J."/>
            <person name="Slot J."/>
            <person name="Sipos G."/>
            <person name="Plett J."/>
            <person name="Nagy L.G."/>
            <person name="Grigoriev I.V."/>
        </authorList>
    </citation>
    <scope>NUCLEOTIDE SEQUENCE</scope>
    <source>
        <strain evidence="1">ICMP 16352</strain>
    </source>
</reference>